<dbReference type="RefSeq" id="WP_129258677.1">
    <property type="nucleotide sequence ID" value="NZ_SDKC01000001.1"/>
</dbReference>
<dbReference type="InterPro" id="IPR003593">
    <property type="entry name" value="AAA+_ATPase"/>
</dbReference>
<dbReference type="GO" id="GO:0015833">
    <property type="term" value="P:peptide transport"/>
    <property type="evidence" value="ECO:0007669"/>
    <property type="project" value="InterPro"/>
</dbReference>
<dbReference type="AlphaFoldDB" id="A0A4Q1RK08"/>
<dbReference type="PANTHER" id="PTHR43230:SF3">
    <property type="entry name" value="ABC-TYPE DIPEPTIDE_OLIGOPEPTIDE TRANSPORT SYSTEM, ATPASE COMPONENT"/>
    <property type="match status" value="1"/>
</dbReference>
<evidence type="ECO:0000313" key="5">
    <source>
        <dbReference type="EMBL" id="RXS76141.1"/>
    </source>
</evidence>
<keyword evidence="6" id="KW-1185">Reference proteome</keyword>
<name>A0A4Q1RK08_9FIRM</name>
<dbReference type="InterPro" id="IPR017871">
    <property type="entry name" value="ABC_transporter-like_CS"/>
</dbReference>
<comment type="caution">
    <text evidence="5">The sequence shown here is derived from an EMBL/GenBank/DDBJ whole genome shotgun (WGS) entry which is preliminary data.</text>
</comment>
<organism evidence="5 6">
    <name type="scientific">Blautia faecicola</name>
    <dbReference type="NCBI Taxonomy" id="2509240"/>
    <lineage>
        <taxon>Bacteria</taxon>
        <taxon>Bacillati</taxon>
        <taxon>Bacillota</taxon>
        <taxon>Clostridia</taxon>
        <taxon>Lachnospirales</taxon>
        <taxon>Lachnospiraceae</taxon>
        <taxon>Blautia</taxon>
    </lineage>
</organism>
<dbReference type="InterPro" id="IPR013563">
    <property type="entry name" value="Oligopep_ABC_C"/>
</dbReference>
<evidence type="ECO:0000259" key="4">
    <source>
        <dbReference type="PROSITE" id="PS50893"/>
    </source>
</evidence>
<keyword evidence="1" id="KW-0813">Transport</keyword>
<dbReference type="PROSITE" id="PS50893">
    <property type="entry name" value="ABC_TRANSPORTER_2"/>
    <property type="match status" value="1"/>
</dbReference>
<dbReference type="GO" id="GO:0005524">
    <property type="term" value="F:ATP binding"/>
    <property type="evidence" value="ECO:0007669"/>
    <property type="project" value="UniProtKB-KW"/>
</dbReference>
<dbReference type="SMART" id="SM00382">
    <property type="entry name" value="AAA"/>
    <property type="match status" value="1"/>
</dbReference>
<dbReference type="EMBL" id="SDKC01000001">
    <property type="protein sequence ID" value="RXS76141.1"/>
    <property type="molecule type" value="Genomic_DNA"/>
</dbReference>
<dbReference type="InterPro" id="IPR003439">
    <property type="entry name" value="ABC_transporter-like_ATP-bd"/>
</dbReference>
<evidence type="ECO:0000256" key="2">
    <source>
        <dbReference type="ARBA" id="ARBA00022741"/>
    </source>
</evidence>
<keyword evidence="3 5" id="KW-0067">ATP-binding</keyword>
<dbReference type="Proteomes" id="UP000290106">
    <property type="component" value="Unassembled WGS sequence"/>
</dbReference>
<evidence type="ECO:0000313" key="6">
    <source>
        <dbReference type="Proteomes" id="UP000290106"/>
    </source>
</evidence>
<dbReference type="Pfam" id="PF00005">
    <property type="entry name" value="ABC_tran"/>
    <property type="match status" value="1"/>
</dbReference>
<evidence type="ECO:0000256" key="3">
    <source>
        <dbReference type="ARBA" id="ARBA00022840"/>
    </source>
</evidence>
<protein>
    <submittedName>
        <fullName evidence="5">ABC transporter ATP-binding protein</fullName>
    </submittedName>
</protein>
<dbReference type="Pfam" id="PF08352">
    <property type="entry name" value="oligo_HPY"/>
    <property type="match status" value="1"/>
</dbReference>
<dbReference type="NCBIfam" id="TIGR01727">
    <property type="entry name" value="oligo_HPY"/>
    <property type="match status" value="1"/>
</dbReference>
<dbReference type="SUPFAM" id="SSF52540">
    <property type="entry name" value="P-loop containing nucleoside triphosphate hydrolases"/>
    <property type="match status" value="1"/>
</dbReference>
<evidence type="ECO:0000256" key="1">
    <source>
        <dbReference type="ARBA" id="ARBA00022448"/>
    </source>
</evidence>
<dbReference type="PROSITE" id="PS00211">
    <property type="entry name" value="ABC_TRANSPORTER_1"/>
    <property type="match status" value="1"/>
</dbReference>
<sequence length="328" mass="36657">MADKLLEVKGVSKIFRVGGMLRGKKLVAVDNVSLSIDDDKPVILSIVGESGCGKSTLCKMILRLHNPDMGDIVLDGKSYADKKSYDPKQFKLDVQPIFQNPYESFSARKTVDTYLYNTALRLGIAKNRAEADKVVDEALKSVGMSLAVVKGKYATQFSGGELQRVSIARALITRPKLIIADEPVAAIDASMKMNIVNLFKELRDKYKISFIYITHDLSTAYYVSDYIATLYRGCLIEYGPAKQIMDNPAHPYTELLMSSVPRVGDKWEKEIAMPDMEGKEYAVEYCKFAPRCPYATDECRQKRPDATDMGNGRMVLCCHPLCQQTKEA</sequence>
<keyword evidence="2" id="KW-0547">Nucleotide-binding</keyword>
<dbReference type="GO" id="GO:0016887">
    <property type="term" value="F:ATP hydrolysis activity"/>
    <property type="evidence" value="ECO:0007669"/>
    <property type="project" value="InterPro"/>
</dbReference>
<accession>A0A4Q1RK08</accession>
<dbReference type="PANTHER" id="PTHR43230">
    <property type="entry name" value="ABC-TYPE DIPEPTIDE/OLIGOPEPTIDE TRANSPORT SYSTEM, ATPASE COMPONENT"/>
    <property type="match status" value="1"/>
</dbReference>
<dbReference type="InterPro" id="IPR027417">
    <property type="entry name" value="P-loop_NTPase"/>
</dbReference>
<gene>
    <name evidence="5" type="ORF">ETP43_13690</name>
</gene>
<dbReference type="CDD" id="cd03257">
    <property type="entry name" value="ABC_NikE_OppD_transporters"/>
    <property type="match status" value="1"/>
</dbReference>
<dbReference type="OrthoDB" id="9806285at2"/>
<reference evidence="5 6" key="1">
    <citation type="submission" date="2019-01" db="EMBL/GenBank/DDBJ databases">
        <title>Blautia sp. nov. KGMB01111 isolated human feces.</title>
        <authorList>
            <person name="Park J.-E."/>
            <person name="Kim J.-S."/>
            <person name="Park S.-H."/>
        </authorList>
    </citation>
    <scope>NUCLEOTIDE SEQUENCE [LARGE SCALE GENOMIC DNA]</scope>
    <source>
        <strain evidence="5 6">KGMB01111</strain>
    </source>
</reference>
<dbReference type="Gene3D" id="3.40.50.300">
    <property type="entry name" value="P-loop containing nucleotide triphosphate hydrolases"/>
    <property type="match status" value="1"/>
</dbReference>
<feature type="domain" description="ABC transporter" evidence="4">
    <location>
        <begin position="6"/>
        <end position="257"/>
    </location>
</feature>
<proteinExistence type="predicted"/>